<dbReference type="KEGG" id="tni:TVNIR_0605"/>
<dbReference type="RefSeq" id="WP_015257459.1">
    <property type="nucleotide sequence ID" value="NC_019902.2"/>
</dbReference>
<name>L0DVC0_THIND</name>
<evidence type="ECO:0000313" key="3">
    <source>
        <dbReference type="Proteomes" id="UP000010809"/>
    </source>
</evidence>
<dbReference type="AlphaFoldDB" id="L0DVC0"/>
<dbReference type="GO" id="GO:0046872">
    <property type="term" value="F:metal ion binding"/>
    <property type="evidence" value="ECO:0007669"/>
    <property type="project" value="InterPro"/>
</dbReference>
<dbReference type="InterPro" id="IPR006121">
    <property type="entry name" value="HMA_dom"/>
</dbReference>
<accession>L0DVC0</accession>
<proteinExistence type="predicted"/>
<dbReference type="OrthoDB" id="9131875at2"/>
<dbReference type="eggNOG" id="COG2608">
    <property type="taxonomic scope" value="Bacteria"/>
</dbReference>
<dbReference type="PATRIC" id="fig|1255043.3.peg.611"/>
<evidence type="ECO:0008006" key="4">
    <source>
        <dbReference type="Google" id="ProtNLM"/>
    </source>
</evidence>
<sequence>MSSGDLDILLALRGHVRIAHHFRGRIRLRIAPTLARRLGQVDRSRIEPALRAIEGIGAVRVNPAAGSVVVEYSPDRIAPDTWDLLLNGDPEAARARLQSLLGPDPASLASSLRNARPQHSSDEEHT</sequence>
<dbReference type="SUPFAM" id="SSF55008">
    <property type="entry name" value="HMA, heavy metal-associated domain"/>
    <property type="match status" value="1"/>
</dbReference>
<dbReference type="EMBL" id="CP003989">
    <property type="protein sequence ID" value="AGA32306.1"/>
    <property type="molecule type" value="Genomic_DNA"/>
</dbReference>
<dbReference type="HOGENOM" id="CLU_145976_1_0_6"/>
<evidence type="ECO:0000256" key="1">
    <source>
        <dbReference type="SAM" id="MobiDB-lite"/>
    </source>
</evidence>
<gene>
    <name evidence="2" type="ordered locus">TVNIR_0605</name>
</gene>
<dbReference type="Gene3D" id="3.30.70.100">
    <property type="match status" value="1"/>
</dbReference>
<dbReference type="CDD" id="cd00371">
    <property type="entry name" value="HMA"/>
    <property type="match status" value="1"/>
</dbReference>
<organism evidence="2 3">
    <name type="scientific">Thioalkalivibrio nitratireducens (strain DSM 14787 / UNIQEM 213 / ALEN2)</name>
    <dbReference type="NCBI Taxonomy" id="1255043"/>
    <lineage>
        <taxon>Bacteria</taxon>
        <taxon>Pseudomonadati</taxon>
        <taxon>Pseudomonadota</taxon>
        <taxon>Gammaproteobacteria</taxon>
        <taxon>Chromatiales</taxon>
        <taxon>Ectothiorhodospiraceae</taxon>
        <taxon>Thioalkalivibrio</taxon>
    </lineage>
</organism>
<dbReference type="InterPro" id="IPR036163">
    <property type="entry name" value="HMA_dom_sf"/>
</dbReference>
<reference evidence="2" key="1">
    <citation type="submission" date="2015-12" db="EMBL/GenBank/DDBJ databases">
        <authorList>
            <person name="Tikhonova T.V."/>
            <person name="Pavlov A.R."/>
            <person name="Beletsky A.V."/>
            <person name="Mardanov A.V."/>
            <person name="Sorokin D.Y."/>
            <person name="Ravin N.V."/>
            <person name="Popov V.O."/>
        </authorList>
    </citation>
    <scope>NUCLEOTIDE SEQUENCE</scope>
    <source>
        <strain evidence="2">DSM 14787</strain>
    </source>
</reference>
<dbReference type="Pfam" id="PF19991">
    <property type="entry name" value="HMA_2"/>
    <property type="match status" value="1"/>
</dbReference>
<feature type="region of interest" description="Disordered" evidence="1">
    <location>
        <begin position="104"/>
        <end position="126"/>
    </location>
</feature>
<evidence type="ECO:0000313" key="2">
    <source>
        <dbReference type="EMBL" id="AGA32306.1"/>
    </source>
</evidence>
<protein>
    <recommendedName>
        <fullName evidence="4">Cation transporter</fullName>
    </recommendedName>
</protein>
<dbReference type="Proteomes" id="UP000010809">
    <property type="component" value="Chromosome"/>
</dbReference>
<dbReference type="STRING" id="1255043.TVNIR_0605"/>
<keyword evidence="3" id="KW-1185">Reference proteome</keyword>